<accession>A0ABP5F765</accession>
<feature type="transmembrane region" description="Helical" evidence="2">
    <location>
        <begin position="112"/>
        <end position="134"/>
    </location>
</feature>
<evidence type="ECO:0000256" key="2">
    <source>
        <dbReference type="SAM" id="Phobius"/>
    </source>
</evidence>
<feature type="region of interest" description="Disordered" evidence="1">
    <location>
        <begin position="190"/>
        <end position="214"/>
    </location>
</feature>
<reference evidence="4" key="1">
    <citation type="journal article" date="2019" name="Int. J. Syst. Evol. Microbiol.">
        <title>The Global Catalogue of Microorganisms (GCM) 10K type strain sequencing project: providing services to taxonomists for standard genome sequencing and annotation.</title>
        <authorList>
            <consortium name="The Broad Institute Genomics Platform"/>
            <consortium name="The Broad Institute Genome Sequencing Center for Infectious Disease"/>
            <person name="Wu L."/>
            <person name="Ma J."/>
        </authorList>
    </citation>
    <scope>NUCLEOTIDE SEQUENCE [LARGE SCALE GENOMIC DNA]</scope>
    <source>
        <strain evidence="4">JCM 16014</strain>
    </source>
</reference>
<keyword evidence="2" id="KW-0472">Membrane</keyword>
<sequence>MRSGWAGSGPPHWRYFSGPVCVGLFLASLYMLHYTWAAHEGQGRVGTWTATRVVHLRDSKYYGRFVSDDGAEVREDIRLEHPDSALAPGESVRAVDIGRSSVAVLGGDEWELAAGIAAVSGLVSAAWVLTVPLAPVVRLVFRRREAPPDSPSIPAPARRRSPRPTPARRLAEIQAIADDADHRFDELLSHLHTELQPEPQPAAPDTRPAPSDPM</sequence>
<feature type="region of interest" description="Disordered" evidence="1">
    <location>
        <begin position="146"/>
        <end position="167"/>
    </location>
</feature>
<proteinExistence type="predicted"/>
<evidence type="ECO:0000313" key="4">
    <source>
        <dbReference type="Proteomes" id="UP001500751"/>
    </source>
</evidence>
<evidence type="ECO:0000313" key="3">
    <source>
        <dbReference type="EMBL" id="GAA2015108.1"/>
    </source>
</evidence>
<feature type="transmembrane region" description="Helical" evidence="2">
    <location>
        <begin position="12"/>
        <end position="32"/>
    </location>
</feature>
<keyword evidence="2" id="KW-0812">Transmembrane</keyword>
<dbReference type="EMBL" id="BAAAQN010000003">
    <property type="protein sequence ID" value="GAA2015108.1"/>
    <property type="molecule type" value="Genomic_DNA"/>
</dbReference>
<keyword evidence="2" id="KW-1133">Transmembrane helix</keyword>
<protein>
    <recommendedName>
        <fullName evidence="5">DUF3592 domain-containing protein</fullName>
    </recommendedName>
</protein>
<evidence type="ECO:0008006" key="5">
    <source>
        <dbReference type="Google" id="ProtNLM"/>
    </source>
</evidence>
<name>A0ABP5F765_9ACTN</name>
<organism evidence="3 4">
    <name type="scientific">Catenulispora yoronensis</name>
    <dbReference type="NCBI Taxonomy" id="450799"/>
    <lineage>
        <taxon>Bacteria</taxon>
        <taxon>Bacillati</taxon>
        <taxon>Actinomycetota</taxon>
        <taxon>Actinomycetes</taxon>
        <taxon>Catenulisporales</taxon>
        <taxon>Catenulisporaceae</taxon>
        <taxon>Catenulispora</taxon>
    </lineage>
</organism>
<evidence type="ECO:0000256" key="1">
    <source>
        <dbReference type="SAM" id="MobiDB-lite"/>
    </source>
</evidence>
<gene>
    <name evidence="3" type="ORF">GCM10009839_07830</name>
</gene>
<comment type="caution">
    <text evidence="3">The sequence shown here is derived from an EMBL/GenBank/DDBJ whole genome shotgun (WGS) entry which is preliminary data.</text>
</comment>
<keyword evidence="4" id="KW-1185">Reference proteome</keyword>
<dbReference type="Proteomes" id="UP001500751">
    <property type="component" value="Unassembled WGS sequence"/>
</dbReference>